<evidence type="ECO:0000313" key="5">
    <source>
        <dbReference type="EMBL" id="EJW93237.1"/>
    </source>
</evidence>
<dbReference type="InterPro" id="IPR036259">
    <property type="entry name" value="MFS_trans_sf"/>
</dbReference>
<keyword evidence="3" id="KW-0812">Transmembrane</keyword>
<dbReference type="SUPFAM" id="SSF103473">
    <property type="entry name" value="MFS general substrate transporter"/>
    <property type="match status" value="1"/>
</dbReference>
<evidence type="ECO:0000256" key="3">
    <source>
        <dbReference type="SAM" id="Phobius"/>
    </source>
</evidence>
<dbReference type="EMBL" id="AMCI01007095">
    <property type="protein sequence ID" value="EJW93237.1"/>
    <property type="molecule type" value="Genomic_DNA"/>
</dbReference>
<feature type="transmembrane region" description="Helical" evidence="3">
    <location>
        <begin position="309"/>
        <end position="332"/>
    </location>
</feature>
<evidence type="ECO:0000259" key="4">
    <source>
        <dbReference type="PROSITE" id="PS50850"/>
    </source>
</evidence>
<feature type="transmembrane region" description="Helical" evidence="3">
    <location>
        <begin position="218"/>
        <end position="243"/>
    </location>
</feature>
<dbReference type="Pfam" id="PF07690">
    <property type="entry name" value="MFS_1"/>
    <property type="match status" value="1"/>
</dbReference>
<keyword evidence="3" id="KW-1133">Transmembrane helix</keyword>
<feature type="transmembrane region" description="Helical" evidence="3">
    <location>
        <begin position="141"/>
        <end position="164"/>
    </location>
</feature>
<sequence length="399" mass="44466">MMQKLVKKEYQLPFILVTSLFFLWGFAHAILDVLNKHFQDVLDISRAHSAWVQVMFYLGYFIMAIPAGLFISKYGYRKGVVFGLVLYGIGSLLFIPGEYWMSFHFFLFSLFVIACGLVFLETAANPYMTELGDRETAASRLNLAQSFNGLGCICGPLIGGLLLFSEDGDANISLPYTLMGIVVLTVAFIFSRVRLPEIVHEEEKDTEGHPKGLWTHKLFIFGIIALFCYEIAEISINSFFINYVVDDGWMNARDASVILSFGGLGLFMCGRFAGSWIMRKIKAEKVLLFCAIGTVITCSLIVLDLGIVSLIALFLGYAFEAIMFPTIFALSLRGLGNHTKRASSYLMMSPIGGAVGPLLMGYVADQSTMSLSFIVPLLSFVVVMLYAWKTWRTTLFMKG</sequence>
<dbReference type="PROSITE" id="PS50850">
    <property type="entry name" value="MFS"/>
    <property type="match status" value="1"/>
</dbReference>
<keyword evidence="2" id="KW-1003">Cell membrane</keyword>
<keyword evidence="3" id="KW-0472">Membrane</keyword>
<dbReference type="Gene3D" id="1.20.1250.20">
    <property type="entry name" value="MFS general substrate transporter like domains"/>
    <property type="match status" value="2"/>
</dbReference>
<dbReference type="InterPro" id="IPR020846">
    <property type="entry name" value="MFS_dom"/>
</dbReference>
<dbReference type="CDD" id="cd17394">
    <property type="entry name" value="MFS_FucP_like"/>
    <property type="match status" value="1"/>
</dbReference>
<feature type="transmembrane region" description="Helical" evidence="3">
    <location>
        <begin position="170"/>
        <end position="190"/>
    </location>
</feature>
<dbReference type="InterPro" id="IPR011701">
    <property type="entry name" value="MFS"/>
</dbReference>
<evidence type="ECO:0000256" key="1">
    <source>
        <dbReference type="ARBA" id="ARBA00004429"/>
    </source>
</evidence>
<accession>J9FUI5</accession>
<feature type="transmembrane region" description="Helical" evidence="3">
    <location>
        <begin position="370"/>
        <end position="388"/>
    </location>
</feature>
<dbReference type="AlphaFoldDB" id="J9FUI5"/>
<feature type="transmembrane region" description="Helical" evidence="3">
    <location>
        <begin position="51"/>
        <end position="72"/>
    </location>
</feature>
<proteinExistence type="predicted"/>
<comment type="caution">
    <text evidence="5">The sequence shown here is derived from an EMBL/GenBank/DDBJ whole genome shotgun (WGS) entry which is preliminary data.</text>
</comment>
<comment type="subcellular location">
    <subcellularLocation>
        <location evidence="1">Cell inner membrane</location>
        <topology evidence="1">Multi-pass membrane protein</topology>
    </subcellularLocation>
</comment>
<feature type="transmembrane region" description="Helical" evidence="3">
    <location>
        <begin position="255"/>
        <end position="274"/>
    </location>
</feature>
<feature type="transmembrane region" description="Helical" evidence="3">
    <location>
        <begin position="286"/>
        <end position="303"/>
    </location>
</feature>
<dbReference type="PANTHER" id="PTHR43702:SF3">
    <property type="entry name" value="PROTEIN TSGA"/>
    <property type="match status" value="1"/>
</dbReference>
<feature type="domain" description="Major facilitator superfamily (MFS) profile" evidence="4">
    <location>
        <begin position="13"/>
        <end position="395"/>
    </location>
</feature>
<evidence type="ECO:0000256" key="2">
    <source>
        <dbReference type="ARBA" id="ARBA00022475"/>
    </source>
</evidence>
<dbReference type="GO" id="GO:0022857">
    <property type="term" value="F:transmembrane transporter activity"/>
    <property type="evidence" value="ECO:0007669"/>
    <property type="project" value="InterPro"/>
</dbReference>
<feature type="transmembrane region" description="Helical" evidence="3">
    <location>
        <begin position="344"/>
        <end position="364"/>
    </location>
</feature>
<feature type="transmembrane region" description="Helical" evidence="3">
    <location>
        <begin position="79"/>
        <end position="97"/>
    </location>
</feature>
<dbReference type="InterPro" id="IPR050375">
    <property type="entry name" value="MFS_TsgA-like"/>
</dbReference>
<gene>
    <name evidence="5" type="ORF">EVA_18673</name>
</gene>
<dbReference type="GO" id="GO:0005886">
    <property type="term" value="C:plasma membrane"/>
    <property type="evidence" value="ECO:0007669"/>
    <property type="project" value="UniProtKB-SubCell"/>
</dbReference>
<feature type="transmembrane region" description="Helical" evidence="3">
    <location>
        <begin position="12"/>
        <end position="31"/>
    </location>
</feature>
<reference evidence="5" key="1">
    <citation type="journal article" date="2012" name="PLoS ONE">
        <title>Gene sets for utilization of primary and secondary nutrition supplies in the distal gut of endangered iberian lynx.</title>
        <authorList>
            <person name="Alcaide M."/>
            <person name="Messina E."/>
            <person name="Richter M."/>
            <person name="Bargiela R."/>
            <person name="Peplies J."/>
            <person name="Huws S.A."/>
            <person name="Newbold C.J."/>
            <person name="Golyshin P.N."/>
            <person name="Simon M.A."/>
            <person name="Lopez G."/>
            <person name="Yakimov M.M."/>
            <person name="Ferrer M."/>
        </authorList>
    </citation>
    <scope>NUCLEOTIDE SEQUENCE</scope>
</reference>
<protein>
    <submittedName>
        <fullName evidence="5">Glucose/galactose transporter</fullName>
    </submittedName>
</protein>
<feature type="transmembrane region" description="Helical" evidence="3">
    <location>
        <begin position="103"/>
        <end position="120"/>
    </location>
</feature>
<dbReference type="PANTHER" id="PTHR43702">
    <property type="entry name" value="L-FUCOSE-PROTON SYMPORTER"/>
    <property type="match status" value="1"/>
</dbReference>
<organism evidence="5">
    <name type="scientific">gut metagenome</name>
    <dbReference type="NCBI Taxonomy" id="749906"/>
    <lineage>
        <taxon>unclassified sequences</taxon>
        <taxon>metagenomes</taxon>
        <taxon>organismal metagenomes</taxon>
    </lineage>
</organism>
<name>J9FUI5_9ZZZZ</name>